<evidence type="ECO:0000256" key="7">
    <source>
        <dbReference type="SAM" id="MobiDB-lite"/>
    </source>
</evidence>
<dbReference type="RefSeq" id="WP_169594088.1">
    <property type="nucleotide sequence ID" value="NZ_VCQU01000014.1"/>
</dbReference>
<feature type="compositionally biased region" description="Polar residues" evidence="7">
    <location>
        <begin position="200"/>
        <end position="211"/>
    </location>
</feature>
<protein>
    <recommendedName>
        <fullName evidence="3 4">Protein GrpE</fullName>
    </recommendedName>
    <alternativeName>
        <fullName evidence="3">HSP-70 cofactor</fullName>
    </alternativeName>
</protein>
<feature type="region of interest" description="Disordered" evidence="7">
    <location>
        <begin position="191"/>
        <end position="221"/>
    </location>
</feature>
<dbReference type="GO" id="GO:0051082">
    <property type="term" value="F:unfolded protein binding"/>
    <property type="evidence" value="ECO:0007669"/>
    <property type="project" value="TreeGrafter"/>
</dbReference>
<gene>
    <name evidence="3 8" type="primary">grpE</name>
    <name evidence="8" type="ORF">FGL95_29290</name>
</gene>
<reference evidence="8 9" key="2">
    <citation type="submission" date="2020-06" db="EMBL/GenBank/DDBJ databases">
        <title>Antribacter stalactiti gen. nov., sp. nov., a new member of the family Nacardiaceae isolated from a cave.</title>
        <authorList>
            <person name="Kim I.S."/>
        </authorList>
    </citation>
    <scope>NUCLEOTIDE SEQUENCE [LARGE SCALE GENOMIC DNA]</scope>
    <source>
        <strain evidence="8 9">YC2-7</strain>
    </source>
</reference>
<proteinExistence type="inferred from homology"/>
<comment type="similarity">
    <text evidence="1 3 5">Belongs to the GrpE family.</text>
</comment>
<evidence type="ECO:0000256" key="5">
    <source>
        <dbReference type="RuleBase" id="RU004478"/>
    </source>
</evidence>
<evidence type="ECO:0000256" key="2">
    <source>
        <dbReference type="ARBA" id="ARBA00023186"/>
    </source>
</evidence>
<dbReference type="InterPro" id="IPR000740">
    <property type="entry name" value="GrpE"/>
</dbReference>
<sequence length="221" mass="23874">MSDEHYDEPVTIVDNRKIDPETGEIREPDTESAAEFSAAGAGPASEGVDVEHPAVQELAERTGDLQRLQAEYTNYRRRVERDKKATIEAAKASVVAELLAVVDDLERARSHGDLESGPMKAVAAKLIGLLEKQGVAEFGAEGEPFDPTLHEAVQHDGEGRDPVIGSVFRKGYRIGDRVLRHAMVTVTDQVSDAVAGSPTEVASSDTVQSSEIKTDADPEQR</sequence>
<evidence type="ECO:0000256" key="4">
    <source>
        <dbReference type="RuleBase" id="RU000639"/>
    </source>
</evidence>
<feature type="region of interest" description="Disordered" evidence="7">
    <location>
        <begin position="1"/>
        <end position="48"/>
    </location>
</feature>
<dbReference type="Pfam" id="PF01025">
    <property type="entry name" value="GrpE"/>
    <property type="match status" value="1"/>
</dbReference>
<keyword evidence="3 4" id="KW-0346">Stress response</keyword>
<dbReference type="EMBL" id="VCQU01000014">
    <property type="protein sequence ID" value="NMN99124.1"/>
    <property type="molecule type" value="Genomic_DNA"/>
</dbReference>
<dbReference type="PANTHER" id="PTHR21237:SF23">
    <property type="entry name" value="GRPE PROTEIN HOMOLOG, MITOCHONDRIAL"/>
    <property type="match status" value="1"/>
</dbReference>
<dbReference type="SUPFAM" id="SSF51064">
    <property type="entry name" value="Head domain of nucleotide exchange factor GrpE"/>
    <property type="match status" value="1"/>
</dbReference>
<dbReference type="GO" id="GO:0051087">
    <property type="term" value="F:protein-folding chaperone binding"/>
    <property type="evidence" value="ECO:0007669"/>
    <property type="project" value="InterPro"/>
</dbReference>
<evidence type="ECO:0000256" key="6">
    <source>
        <dbReference type="SAM" id="Coils"/>
    </source>
</evidence>
<name>A0A848KQC3_9NOCA</name>
<comment type="function">
    <text evidence="3 4">Participates actively in the response to hyperosmotic and heat shock by preventing the aggregation of stress-denatured proteins, in association with DnaK and GrpE. It is the nucleotide exchange factor for DnaK and may function as a thermosensor. Unfolded proteins bind initially to DnaJ; upon interaction with the DnaJ-bound protein, DnaK hydrolyzes its bound ATP, resulting in the formation of a stable complex. GrpE releases ADP from DnaK; ATP binding to DnaK triggers the release of the substrate protein, thus completing the reaction cycle. Several rounds of ATP-dependent interactions between DnaJ, DnaK and GrpE are required for fully efficient folding.</text>
</comment>
<dbReference type="GO" id="GO:0000774">
    <property type="term" value="F:adenyl-nucleotide exchange factor activity"/>
    <property type="evidence" value="ECO:0007669"/>
    <property type="project" value="InterPro"/>
</dbReference>
<evidence type="ECO:0000256" key="1">
    <source>
        <dbReference type="ARBA" id="ARBA00009054"/>
    </source>
</evidence>
<dbReference type="Proteomes" id="UP000535543">
    <property type="component" value="Unassembled WGS sequence"/>
</dbReference>
<feature type="compositionally biased region" description="Basic and acidic residues" evidence="7">
    <location>
        <begin position="212"/>
        <end position="221"/>
    </location>
</feature>
<dbReference type="PANTHER" id="PTHR21237">
    <property type="entry name" value="GRPE PROTEIN"/>
    <property type="match status" value="1"/>
</dbReference>
<feature type="compositionally biased region" description="Low complexity" evidence="7">
    <location>
        <begin position="31"/>
        <end position="47"/>
    </location>
</feature>
<keyword evidence="9" id="KW-1185">Reference proteome</keyword>
<feature type="compositionally biased region" description="Basic and acidic residues" evidence="7">
    <location>
        <begin position="14"/>
        <end position="29"/>
    </location>
</feature>
<dbReference type="PROSITE" id="PS01071">
    <property type="entry name" value="GRPE"/>
    <property type="match status" value="1"/>
</dbReference>
<evidence type="ECO:0000313" key="8">
    <source>
        <dbReference type="EMBL" id="NMN99124.1"/>
    </source>
</evidence>
<dbReference type="InterPro" id="IPR009012">
    <property type="entry name" value="GrpE_head"/>
</dbReference>
<dbReference type="Gene3D" id="3.90.20.20">
    <property type="match status" value="1"/>
</dbReference>
<evidence type="ECO:0000256" key="3">
    <source>
        <dbReference type="HAMAP-Rule" id="MF_01151"/>
    </source>
</evidence>
<organism evidence="8 9">
    <name type="scientific">Antrihabitans stalactiti</name>
    <dbReference type="NCBI Taxonomy" id="2584121"/>
    <lineage>
        <taxon>Bacteria</taxon>
        <taxon>Bacillati</taxon>
        <taxon>Actinomycetota</taxon>
        <taxon>Actinomycetes</taxon>
        <taxon>Mycobacteriales</taxon>
        <taxon>Nocardiaceae</taxon>
        <taxon>Antrihabitans</taxon>
    </lineage>
</organism>
<dbReference type="GO" id="GO:0006457">
    <property type="term" value="P:protein folding"/>
    <property type="evidence" value="ECO:0007669"/>
    <property type="project" value="InterPro"/>
</dbReference>
<dbReference type="PRINTS" id="PR00773">
    <property type="entry name" value="GRPEPROTEIN"/>
</dbReference>
<feature type="coiled-coil region" evidence="6">
    <location>
        <begin position="58"/>
        <end position="85"/>
    </location>
</feature>
<dbReference type="CDD" id="cd00446">
    <property type="entry name" value="GrpE"/>
    <property type="match status" value="1"/>
</dbReference>
<comment type="subcellular location">
    <subcellularLocation>
        <location evidence="3">Cytoplasm</location>
    </subcellularLocation>
</comment>
<dbReference type="GO" id="GO:0005737">
    <property type="term" value="C:cytoplasm"/>
    <property type="evidence" value="ECO:0007669"/>
    <property type="project" value="UniProtKB-SubCell"/>
</dbReference>
<dbReference type="NCBIfam" id="NF010761">
    <property type="entry name" value="PRK14164.1"/>
    <property type="match status" value="1"/>
</dbReference>
<dbReference type="InterPro" id="IPR013805">
    <property type="entry name" value="GrpE_CC"/>
</dbReference>
<accession>A0A848KQC3</accession>
<comment type="caution">
    <text evidence="8">The sequence shown here is derived from an EMBL/GenBank/DDBJ whole genome shotgun (WGS) entry which is preliminary data.</text>
</comment>
<dbReference type="GO" id="GO:0042803">
    <property type="term" value="F:protein homodimerization activity"/>
    <property type="evidence" value="ECO:0007669"/>
    <property type="project" value="InterPro"/>
</dbReference>
<dbReference type="Gene3D" id="2.30.22.10">
    <property type="entry name" value="Head domain of nucleotide exchange factor GrpE"/>
    <property type="match status" value="1"/>
</dbReference>
<reference evidence="8 9" key="1">
    <citation type="submission" date="2019-05" db="EMBL/GenBank/DDBJ databases">
        <authorList>
            <person name="Lee S.D."/>
        </authorList>
    </citation>
    <scope>NUCLEOTIDE SEQUENCE [LARGE SCALE GENOMIC DNA]</scope>
    <source>
        <strain evidence="8 9">YC2-7</strain>
    </source>
</reference>
<keyword evidence="6" id="KW-0175">Coiled coil</keyword>
<keyword evidence="2 3" id="KW-0143">Chaperone</keyword>
<dbReference type="SUPFAM" id="SSF58014">
    <property type="entry name" value="Coiled-coil domain of nucleotide exchange factor GrpE"/>
    <property type="match status" value="1"/>
</dbReference>
<keyword evidence="3" id="KW-0963">Cytoplasm</keyword>
<evidence type="ECO:0000313" key="9">
    <source>
        <dbReference type="Proteomes" id="UP000535543"/>
    </source>
</evidence>
<comment type="subunit">
    <text evidence="3">Homodimer.</text>
</comment>
<dbReference type="HAMAP" id="MF_01151">
    <property type="entry name" value="GrpE"/>
    <property type="match status" value="1"/>
</dbReference>
<dbReference type="AlphaFoldDB" id="A0A848KQC3"/>